<dbReference type="Proteomes" id="UP000199589">
    <property type="component" value="Unassembled WGS sequence"/>
</dbReference>
<evidence type="ECO:0000313" key="2">
    <source>
        <dbReference type="Proteomes" id="UP000199589"/>
    </source>
</evidence>
<sequence length="73" mass="8767">MEVTNTEVKHYFEELQQQLLAQQAHWEQVDPYPHAVGVLMRANRLGWYEKILPEIENAIHTLEDIDYRKDFIN</sequence>
<name>A0A1I3ZR00_9LACT</name>
<dbReference type="RefSeq" id="WP_091898150.1">
    <property type="nucleotide sequence ID" value="NZ_FOSJ01000037.1"/>
</dbReference>
<reference evidence="2" key="1">
    <citation type="submission" date="2016-10" db="EMBL/GenBank/DDBJ databases">
        <authorList>
            <person name="Varghese N."/>
            <person name="Submissions S."/>
        </authorList>
    </citation>
    <scope>NUCLEOTIDE SEQUENCE [LARGE SCALE GENOMIC DNA]</scope>
    <source>
        <strain evidence="2">DSM 16108</strain>
    </source>
</reference>
<gene>
    <name evidence="1" type="ORF">SAMN04488569_103721</name>
</gene>
<keyword evidence="2" id="KW-1185">Reference proteome</keyword>
<organism evidence="1 2">
    <name type="scientific">Marinilactibacillus piezotolerans</name>
    <dbReference type="NCBI Taxonomy" id="258723"/>
    <lineage>
        <taxon>Bacteria</taxon>
        <taxon>Bacillati</taxon>
        <taxon>Bacillota</taxon>
        <taxon>Bacilli</taxon>
        <taxon>Lactobacillales</taxon>
        <taxon>Carnobacteriaceae</taxon>
        <taxon>Marinilactibacillus</taxon>
    </lineage>
</organism>
<proteinExistence type="predicted"/>
<dbReference type="AlphaFoldDB" id="A0A1I3ZR00"/>
<dbReference type="OrthoDB" id="2167886at2"/>
<evidence type="ECO:0000313" key="1">
    <source>
        <dbReference type="EMBL" id="SFK46594.1"/>
    </source>
</evidence>
<accession>A0A1I3ZR00</accession>
<dbReference type="EMBL" id="FOSJ01000037">
    <property type="protein sequence ID" value="SFK46594.1"/>
    <property type="molecule type" value="Genomic_DNA"/>
</dbReference>
<protein>
    <submittedName>
        <fullName evidence="1">Uncharacterized protein</fullName>
    </submittedName>
</protein>